<dbReference type="EMBL" id="BKCG01000012">
    <property type="protein sequence ID" value="GER60907.1"/>
    <property type="molecule type" value="Genomic_DNA"/>
</dbReference>
<keyword evidence="2" id="KW-1185">Reference proteome</keyword>
<protein>
    <recommendedName>
        <fullName evidence="3">Preprotein translocase subunit YajC</fullName>
    </recommendedName>
</protein>
<name>A0A5J4J8M8_9FLAO</name>
<gene>
    <name evidence="1" type="ORF">ULMA_30150</name>
</gene>
<evidence type="ECO:0000313" key="1">
    <source>
        <dbReference type="EMBL" id="GER60907.1"/>
    </source>
</evidence>
<evidence type="ECO:0008006" key="3">
    <source>
        <dbReference type="Google" id="ProtNLM"/>
    </source>
</evidence>
<comment type="caution">
    <text evidence="1">The sequence shown here is derived from an EMBL/GenBank/DDBJ whole genome shotgun (WGS) entry which is preliminary data.</text>
</comment>
<dbReference type="SMART" id="SM01323">
    <property type="entry name" value="YajC"/>
    <property type="match status" value="1"/>
</dbReference>
<proteinExistence type="predicted"/>
<dbReference type="Pfam" id="PF02699">
    <property type="entry name" value="YajC"/>
    <property type="match status" value="1"/>
</dbReference>
<accession>A0A5J4J8M8</accession>
<dbReference type="Proteomes" id="UP000326509">
    <property type="component" value="Unassembled WGS sequence"/>
</dbReference>
<sequence>MQKQKKEKKYIAEIKAGSKVVTKSGMHGKILSLNDDGTCIIETGAGKVKFETSALSMEMSQKLSENTLIKK</sequence>
<dbReference type="AlphaFoldDB" id="A0A5J4J8M8"/>
<organism evidence="1 2">
    <name type="scientific">Patiriisocius marinus</name>
    <dbReference type="NCBI Taxonomy" id="1397112"/>
    <lineage>
        <taxon>Bacteria</taxon>
        <taxon>Pseudomonadati</taxon>
        <taxon>Bacteroidota</taxon>
        <taxon>Flavobacteriia</taxon>
        <taxon>Flavobacteriales</taxon>
        <taxon>Flavobacteriaceae</taxon>
        <taxon>Patiriisocius</taxon>
    </lineage>
</organism>
<reference evidence="1 2" key="1">
    <citation type="submission" date="2019-08" db="EMBL/GenBank/DDBJ databases">
        <title>Draft genome sequence of Ulvibacter marinus type strain NBRC 109484.</title>
        <authorList>
            <person name="Kawano K."/>
            <person name="Ushijima N."/>
            <person name="Kihara M."/>
            <person name="Itoh H."/>
        </authorList>
    </citation>
    <scope>NUCLEOTIDE SEQUENCE [LARGE SCALE GENOMIC DNA]</scope>
    <source>
        <strain evidence="1 2">NBRC 109484</strain>
    </source>
</reference>
<evidence type="ECO:0000313" key="2">
    <source>
        <dbReference type="Proteomes" id="UP000326509"/>
    </source>
</evidence>
<dbReference type="InterPro" id="IPR003849">
    <property type="entry name" value="Preprotein_translocase_YajC"/>
</dbReference>